<dbReference type="CDD" id="cd15796">
    <property type="entry name" value="CIF_like"/>
    <property type="match status" value="1"/>
</dbReference>
<organism evidence="6 7">
    <name type="scientific">Jatropha curcas</name>
    <name type="common">Barbados nut</name>
    <dbReference type="NCBI Taxonomy" id="180498"/>
    <lineage>
        <taxon>Eukaryota</taxon>
        <taxon>Viridiplantae</taxon>
        <taxon>Streptophyta</taxon>
        <taxon>Embryophyta</taxon>
        <taxon>Tracheophyta</taxon>
        <taxon>Spermatophyta</taxon>
        <taxon>Magnoliopsida</taxon>
        <taxon>eudicotyledons</taxon>
        <taxon>Gunneridae</taxon>
        <taxon>Pentapetalae</taxon>
        <taxon>rosids</taxon>
        <taxon>fabids</taxon>
        <taxon>Malpighiales</taxon>
        <taxon>Euphorbiaceae</taxon>
        <taxon>Crotonoideae</taxon>
        <taxon>Jatropheae</taxon>
        <taxon>Jatropha</taxon>
    </lineage>
</organism>
<dbReference type="PANTHER" id="PTHR36710">
    <property type="entry name" value="PECTINESTERASE INHIBITOR-LIKE"/>
    <property type="match status" value="1"/>
</dbReference>
<dbReference type="Pfam" id="PF04043">
    <property type="entry name" value="PMEI"/>
    <property type="match status" value="1"/>
</dbReference>
<evidence type="ECO:0000313" key="7">
    <source>
        <dbReference type="Proteomes" id="UP000027138"/>
    </source>
</evidence>
<dbReference type="SMART" id="SM00856">
    <property type="entry name" value="PMEI"/>
    <property type="match status" value="1"/>
</dbReference>
<evidence type="ECO:0000313" key="6">
    <source>
        <dbReference type="EMBL" id="KDP27950.1"/>
    </source>
</evidence>
<accession>A0A067K6Q3</accession>
<gene>
    <name evidence="6" type="ORF">JCGZ_19030</name>
</gene>
<evidence type="ECO:0000259" key="5">
    <source>
        <dbReference type="SMART" id="SM00856"/>
    </source>
</evidence>
<sequence>MKNTSNFLAHHLLVISVTLLGTQFVTVQSDANLIVQTCKNSPNYNLCVNSLRSDSRSTKADSQGLALIMVHVLKNRATETLQVIKQELKRNPRLRKELSSCVENYDVGILSADIPVAIEALEKGDPKFAETAARDAADEASFCEENFNGNSPLTKYNKVVHETGAVAAAIIRPLL</sequence>
<dbReference type="Gene3D" id="1.20.140.40">
    <property type="entry name" value="Invertase/pectin methylesterase inhibitor family protein"/>
    <property type="match status" value="1"/>
</dbReference>
<keyword evidence="7" id="KW-1185">Reference proteome</keyword>
<dbReference type="Proteomes" id="UP000027138">
    <property type="component" value="Unassembled WGS sequence"/>
</dbReference>
<dbReference type="InterPro" id="IPR052421">
    <property type="entry name" value="PCW_Enzyme_Inhibitor"/>
</dbReference>
<keyword evidence="2" id="KW-1015">Disulfide bond</keyword>
<dbReference type="SUPFAM" id="SSF101148">
    <property type="entry name" value="Plant invertase/pectin methylesterase inhibitor"/>
    <property type="match status" value="1"/>
</dbReference>
<dbReference type="PANTHER" id="PTHR36710:SF13">
    <property type="entry name" value="PUTATIVE-RELATED"/>
    <property type="match status" value="1"/>
</dbReference>
<protein>
    <recommendedName>
        <fullName evidence="5">Pectinesterase inhibitor domain-containing protein</fullName>
    </recommendedName>
</protein>
<evidence type="ECO:0000256" key="2">
    <source>
        <dbReference type="ARBA" id="ARBA00023157"/>
    </source>
</evidence>
<dbReference type="InterPro" id="IPR006501">
    <property type="entry name" value="Pectinesterase_inhib_dom"/>
</dbReference>
<dbReference type="EMBL" id="KK914794">
    <property type="protein sequence ID" value="KDP27950.1"/>
    <property type="molecule type" value="Genomic_DNA"/>
</dbReference>
<dbReference type="NCBIfam" id="TIGR01614">
    <property type="entry name" value="PME_inhib"/>
    <property type="match status" value="1"/>
</dbReference>
<evidence type="ECO:0000256" key="1">
    <source>
        <dbReference type="ARBA" id="ARBA00022729"/>
    </source>
</evidence>
<name>A0A067K6Q3_JATCU</name>
<feature type="chain" id="PRO_5001642538" description="Pectinesterase inhibitor domain-containing protein" evidence="4">
    <location>
        <begin position="30"/>
        <end position="175"/>
    </location>
</feature>
<reference evidence="6 7" key="1">
    <citation type="journal article" date="2014" name="PLoS ONE">
        <title>Global Analysis of Gene Expression Profiles in Physic Nut (Jatropha curcas L.) Seedlings Exposed to Salt Stress.</title>
        <authorList>
            <person name="Zhang L."/>
            <person name="Zhang C."/>
            <person name="Wu P."/>
            <person name="Chen Y."/>
            <person name="Li M."/>
            <person name="Jiang H."/>
            <person name="Wu G."/>
        </authorList>
    </citation>
    <scope>NUCLEOTIDE SEQUENCE [LARGE SCALE GENOMIC DNA]</scope>
    <source>
        <strain evidence="7">cv. GZQX0401</strain>
        <tissue evidence="6">Young leaves</tissue>
    </source>
</reference>
<proteinExistence type="inferred from homology"/>
<dbReference type="FunFam" id="1.20.140.40:FF:000009">
    <property type="entry name" value="Invertase/pectin methylesterase inhibitor family protein"/>
    <property type="match status" value="1"/>
</dbReference>
<dbReference type="InterPro" id="IPR035513">
    <property type="entry name" value="Invertase/methylesterase_inhib"/>
</dbReference>
<dbReference type="AlphaFoldDB" id="A0A067K6Q3"/>
<evidence type="ECO:0000256" key="3">
    <source>
        <dbReference type="ARBA" id="ARBA00038471"/>
    </source>
</evidence>
<keyword evidence="1 4" id="KW-0732">Signal</keyword>
<comment type="similarity">
    <text evidence="3">Belongs to the PMEI family.</text>
</comment>
<evidence type="ECO:0000256" key="4">
    <source>
        <dbReference type="SAM" id="SignalP"/>
    </source>
</evidence>
<feature type="domain" description="Pectinesterase inhibitor" evidence="5">
    <location>
        <begin position="29"/>
        <end position="170"/>
    </location>
</feature>
<dbReference type="OrthoDB" id="1918674at2759"/>
<feature type="signal peptide" evidence="4">
    <location>
        <begin position="1"/>
        <end position="29"/>
    </location>
</feature>
<dbReference type="GO" id="GO:0004857">
    <property type="term" value="F:enzyme inhibitor activity"/>
    <property type="evidence" value="ECO:0007669"/>
    <property type="project" value="InterPro"/>
</dbReference>
<dbReference type="STRING" id="180498.A0A067K6Q3"/>
<dbReference type="InterPro" id="IPR034087">
    <property type="entry name" value="C/VIF1"/>
</dbReference>